<dbReference type="OrthoDB" id="5570480at2"/>
<gene>
    <name evidence="1" type="ORF">SAMN02949497_1607</name>
</gene>
<dbReference type="NCBIfam" id="NF047593">
    <property type="entry name" value="IS66_ISAeme5_TnpA"/>
    <property type="match status" value="1"/>
</dbReference>
<accession>A0A1Y6CUI9</accession>
<protein>
    <recommendedName>
        <fullName evidence="3">Transposase</fullName>
    </recommendedName>
</protein>
<evidence type="ECO:0000313" key="1">
    <source>
        <dbReference type="EMBL" id="SMF94298.1"/>
    </source>
</evidence>
<evidence type="ECO:0000313" key="2">
    <source>
        <dbReference type="Proteomes" id="UP000192923"/>
    </source>
</evidence>
<proteinExistence type="predicted"/>
<dbReference type="EMBL" id="FXAM01000001">
    <property type="protein sequence ID" value="SMF94298.1"/>
    <property type="molecule type" value="Genomic_DNA"/>
</dbReference>
<reference evidence="1 2" key="1">
    <citation type="submission" date="2016-12" db="EMBL/GenBank/DDBJ databases">
        <authorList>
            <person name="Song W.-J."/>
            <person name="Kurnit D.M."/>
        </authorList>
    </citation>
    <scope>NUCLEOTIDE SEQUENCE [LARGE SCALE GENOMIC DNA]</scope>
    <source>
        <strain evidence="1 2">175</strain>
    </source>
</reference>
<organism evidence="1 2">
    <name type="scientific">Methylomagnum ishizawai</name>
    <dbReference type="NCBI Taxonomy" id="1760988"/>
    <lineage>
        <taxon>Bacteria</taxon>
        <taxon>Pseudomonadati</taxon>
        <taxon>Pseudomonadota</taxon>
        <taxon>Gammaproteobacteria</taxon>
        <taxon>Methylococcales</taxon>
        <taxon>Methylococcaceae</taxon>
        <taxon>Methylomagnum</taxon>
    </lineage>
</organism>
<dbReference type="Proteomes" id="UP000192923">
    <property type="component" value="Unassembled WGS sequence"/>
</dbReference>
<keyword evidence="2" id="KW-1185">Reference proteome</keyword>
<dbReference type="AlphaFoldDB" id="A0A1Y6CUI9"/>
<dbReference type="STRING" id="1760988.SAMN02949497_1607"/>
<sequence length="99" mass="10717">MKKRDLPEVHVEAWRKSGLSQAEYCRQRGVNPKTFSGWVKREAPTGEPSGLGLIPVRVAPAASAVEVPALVLRLAPGVRLDIPATVPARWVAELLRGLA</sequence>
<name>A0A1Y6CUI9_9GAMM</name>
<evidence type="ECO:0008006" key="3">
    <source>
        <dbReference type="Google" id="ProtNLM"/>
    </source>
</evidence>
<dbReference type="RefSeq" id="WP_085211542.1">
    <property type="nucleotide sequence ID" value="NZ_FXAM01000001.1"/>
</dbReference>